<dbReference type="SUPFAM" id="SSF53901">
    <property type="entry name" value="Thiolase-like"/>
    <property type="match status" value="2"/>
</dbReference>
<dbReference type="Proteomes" id="UP000316798">
    <property type="component" value="Chromosome"/>
</dbReference>
<keyword evidence="16" id="KW-1185">Reference proteome</keyword>
<evidence type="ECO:0000256" key="12">
    <source>
        <dbReference type="PIRSR" id="PIRSR000447-1"/>
    </source>
</evidence>
<dbReference type="NCBIfam" id="TIGR03150">
    <property type="entry name" value="fabF"/>
    <property type="match status" value="1"/>
</dbReference>
<evidence type="ECO:0000256" key="10">
    <source>
        <dbReference type="ARBA" id="ARBA00023315"/>
    </source>
</evidence>
<dbReference type="InterPro" id="IPR018201">
    <property type="entry name" value="Ketoacyl_synth_AS"/>
</dbReference>
<dbReference type="EC" id="2.3.1.179" evidence="3 11"/>
<dbReference type="InterPro" id="IPR017568">
    <property type="entry name" value="3-oxoacyl-ACP_synth-2"/>
</dbReference>
<dbReference type="UniPathway" id="UPA00094"/>
<keyword evidence="9 11" id="KW-0275">Fatty acid biosynthesis</keyword>
<feature type="active site" description="For beta-ketoacyl synthase activity" evidence="12">
    <location>
        <position position="168"/>
    </location>
</feature>
<evidence type="ECO:0000256" key="2">
    <source>
        <dbReference type="ARBA" id="ARBA00008467"/>
    </source>
</evidence>
<dbReference type="InterPro" id="IPR014031">
    <property type="entry name" value="Ketoacyl_synth_C"/>
</dbReference>
<dbReference type="CDD" id="cd00834">
    <property type="entry name" value="KAS_I_II"/>
    <property type="match status" value="1"/>
</dbReference>
<evidence type="ECO:0000256" key="8">
    <source>
        <dbReference type="ARBA" id="ARBA00023098"/>
    </source>
</evidence>
<evidence type="ECO:0000256" key="7">
    <source>
        <dbReference type="ARBA" id="ARBA00022832"/>
    </source>
</evidence>
<evidence type="ECO:0000256" key="5">
    <source>
        <dbReference type="ARBA" id="ARBA00022516"/>
    </source>
</evidence>
<dbReference type="PROSITE" id="PS52004">
    <property type="entry name" value="KS3_2"/>
    <property type="match status" value="1"/>
</dbReference>
<comment type="catalytic activity">
    <reaction evidence="11">
        <text>a fatty acyl-[ACP] + malonyl-[ACP] + H(+) = a 3-oxoacyl-[ACP] + holo-[ACP] + CO2</text>
        <dbReference type="Rhea" id="RHEA:22836"/>
        <dbReference type="Rhea" id="RHEA-COMP:9623"/>
        <dbReference type="Rhea" id="RHEA-COMP:9685"/>
        <dbReference type="Rhea" id="RHEA-COMP:9916"/>
        <dbReference type="Rhea" id="RHEA-COMP:14125"/>
        <dbReference type="ChEBI" id="CHEBI:15378"/>
        <dbReference type="ChEBI" id="CHEBI:16526"/>
        <dbReference type="ChEBI" id="CHEBI:64479"/>
        <dbReference type="ChEBI" id="CHEBI:78449"/>
        <dbReference type="ChEBI" id="CHEBI:78776"/>
        <dbReference type="ChEBI" id="CHEBI:138651"/>
    </reaction>
</comment>
<dbReference type="EMBL" id="CP035503">
    <property type="protein sequence ID" value="QDL38880.1"/>
    <property type="molecule type" value="Genomic_DNA"/>
</dbReference>
<dbReference type="PANTHER" id="PTHR11712">
    <property type="entry name" value="POLYKETIDE SYNTHASE-RELATED"/>
    <property type="match status" value="1"/>
</dbReference>
<dbReference type="InterPro" id="IPR016039">
    <property type="entry name" value="Thiolase-like"/>
</dbReference>
<accession>A0A515DES2</accession>
<organism evidence="15 16">
    <name type="scientific">Rhodoferax sediminis</name>
    <dbReference type="NCBI Taxonomy" id="2509614"/>
    <lineage>
        <taxon>Bacteria</taxon>
        <taxon>Pseudomonadati</taxon>
        <taxon>Pseudomonadota</taxon>
        <taxon>Betaproteobacteria</taxon>
        <taxon>Burkholderiales</taxon>
        <taxon>Comamonadaceae</taxon>
        <taxon>Rhodoferax</taxon>
    </lineage>
</organism>
<evidence type="ECO:0000313" key="15">
    <source>
        <dbReference type="EMBL" id="QDL38880.1"/>
    </source>
</evidence>
<evidence type="ECO:0000256" key="13">
    <source>
        <dbReference type="RuleBase" id="RU003694"/>
    </source>
</evidence>
<dbReference type="InterPro" id="IPR020841">
    <property type="entry name" value="PKS_Beta-ketoAc_synthase_dom"/>
</dbReference>
<comment type="similarity">
    <text evidence="2 11 13">Belongs to the thiolase-like superfamily. Beta-ketoacyl-ACP synthases family.</text>
</comment>
<dbReference type="PANTHER" id="PTHR11712:SF336">
    <property type="entry name" value="3-OXOACYL-[ACYL-CARRIER-PROTEIN] SYNTHASE, MITOCHONDRIAL"/>
    <property type="match status" value="1"/>
</dbReference>
<evidence type="ECO:0000256" key="11">
    <source>
        <dbReference type="PIRNR" id="PIRNR000447"/>
    </source>
</evidence>
<comment type="pathway">
    <text evidence="1 11">Lipid metabolism; fatty acid biosynthesis.</text>
</comment>
<dbReference type="PROSITE" id="PS00606">
    <property type="entry name" value="KS3_1"/>
    <property type="match status" value="1"/>
</dbReference>
<keyword evidence="6 11" id="KW-0808">Transferase</keyword>
<feature type="domain" description="Ketosynthase family 3 (KS3)" evidence="14">
    <location>
        <begin position="3"/>
        <end position="413"/>
    </location>
</feature>
<dbReference type="NCBIfam" id="NF004970">
    <property type="entry name" value="PRK06333.1"/>
    <property type="match status" value="1"/>
</dbReference>
<comment type="catalytic activity">
    <reaction evidence="11">
        <text>(9Z)-hexadecenoyl-[ACP] + malonyl-[ACP] + H(+) = 3-oxo-(11Z)-octadecenoyl-[ACP] + holo-[ACP] + CO2</text>
        <dbReference type="Rhea" id="RHEA:55040"/>
        <dbReference type="Rhea" id="RHEA-COMP:9623"/>
        <dbReference type="Rhea" id="RHEA-COMP:9685"/>
        <dbReference type="Rhea" id="RHEA-COMP:10800"/>
        <dbReference type="Rhea" id="RHEA-COMP:14074"/>
        <dbReference type="ChEBI" id="CHEBI:15378"/>
        <dbReference type="ChEBI" id="CHEBI:16526"/>
        <dbReference type="ChEBI" id="CHEBI:64479"/>
        <dbReference type="ChEBI" id="CHEBI:78449"/>
        <dbReference type="ChEBI" id="CHEBI:83989"/>
        <dbReference type="ChEBI" id="CHEBI:138538"/>
        <dbReference type="EC" id="2.3.1.179"/>
    </reaction>
</comment>
<evidence type="ECO:0000256" key="9">
    <source>
        <dbReference type="ARBA" id="ARBA00023160"/>
    </source>
</evidence>
<dbReference type="GO" id="GO:0006633">
    <property type="term" value="P:fatty acid biosynthetic process"/>
    <property type="evidence" value="ECO:0007669"/>
    <property type="project" value="UniProtKB-UniRule"/>
</dbReference>
<reference evidence="15 16" key="1">
    <citation type="submission" date="2019-01" db="EMBL/GenBank/DDBJ databases">
        <title>Genomic insights into a novel species Rhodoferax sp.</title>
        <authorList>
            <person name="Jin L."/>
        </authorList>
    </citation>
    <scope>NUCLEOTIDE SEQUENCE [LARGE SCALE GENOMIC DNA]</scope>
    <source>
        <strain evidence="15 16">CHu59-6-5</strain>
    </source>
</reference>
<dbReference type="OrthoDB" id="9808669at2"/>
<dbReference type="KEGG" id="rhf:EUB48_17480"/>
<dbReference type="Pfam" id="PF02801">
    <property type="entry name" value="Ketoacyl-synt_C"/>
    <property type="match status" value="1"/>
</dbReference>
<dbReference type="Pfam" id="PF00109">
    <property type="entry name" value="ketoacyl-synt"/>
    <property type="match status" value="1"/>
</dbReference>
<sequence length="415" mass="43262">MSRRRVVVTGLGCISPVGNTVAEAWANLLAGQSGIDLITKFDASNFACKIAGEVKRFDLEAYLSVKDARGMDAFIHFGIAAAAQAVADAGLPTGGALSEELATRIGCVIGSGIGGLPMIEATHTELTNRGPRRITPFFVPASIVNMVAGHVSIRFGFKGPNIAIATACTTGLHCIGEAGRMIEYGDADIIVAGGSEATISPLGVGGFAAMRALSTRNDDPKTASRPWDKDRDGFVLGEGAGMLVLEEYEHAKARGAKIYAELAGFGMSADAGHMTAPNMDGPRRAMLSALRNAGVNADQVDYLNAHGTSTPLGDINECNAIKAALGDHAKKMVVNSTKSMTGHLLGGAGGIESVFTVLALHHQISPPTTNIFNQDPECDLDFCANTARDMKIDVAVKNNFGFGGTNGTLVFKRAP</sequence>
<keyword evidence="8" id="KW-0443">Lipid metabolism</keyword>
<dbReference type="PIRSF" id="PIRSF000447">
    <property type="entry name" value="KAS_II"/>
    <property type="match status" value="1"/>
</dbReference>
<evidence type="ECO:0000256" key="3">
    <source>
        <dbReference type="ARBA" id="ARBA00012356"/>
    </source>
</evidence>
<dbReference type="AlphaFoldDB" id="A0A515DES2"/>
<keyword evidence="7" id="KW-0276">Fatty acid metabolism</keyword>
<dbReference type="InterPro" id="IPR014030">
    <property type="entry name" value="Ketoacyl_synth_N"/>
</dbReference>
<dbReference type="InterPro" id="IPR000794">
    <property type="entry name" value="Beta-ketoacyl_synthase"/>
</dbReference>
<name>A0A515DES2_9BURK</name>
<dbReference type="GO" id="GO:0004315">
    <property type="term" value="F:3-oxoacyl-[acyl-carrier-protein] synthase activity"/>
    <property type="evidence" value="ECO:0007669"/>
    <property type="project" value="UniProtKB-UniRule"/>
</dbReference>
<keyword evidence="5 11" id="KW-0444">Lipid biosynthesis</keyword>
<dbReference type="GO" id="GO:0005829">
    <property type="term" value="C:cytosol"/>
    <property type="evidence" value="ECO:0007669"/>
    <property type="project" value="TreeGrafter"/>
</dbReference>
<gene>
    <name evidence="15" type="primary">fabF</name>
    <name evidence="15" type="ORF">EUB48_17480</name>
</gene>
<evidence type="ECO:0000256" key="1">
    <source>
        <dbReference type="ARBA" id="ARBA00005194"/>
    </source>
</evidence>
<dbReference type="Gene3D" id="3.40.47.10">
    <property type="match status" value="1"/>
</dbReference>
<dbReference type="SMART" id="SM00825">
    <property type="entry name" value="PKS_KS"/>
    <property type="match status" value="1"/>
</dbReference>
<dbReference type="FunFam" id="3.40.47.10:FF:000009">
    <property type="entry name" value="3-oxoacyl-[acyl-carrier-protein] synthase 2"/>
    <property type="match status" value="1"/>
</dbReference>
<evidence type="ECO:0000259" key="14">
    <source>
        <dbReference type="PROSITE" id="PS52004"/>
    </source>
</evidence>
<evidence type="ECO:0000256" key="6">
    <source>
        <dbReference type="ARBA" id="ARBA00022679"/>
    </source>
</evidence>
<dbReference type="RefSeq" id="WP_142820318.1">
    <property type="nucleotide sequence ID" value="NZ_CP035503.1"/>
</dbReference>
<evidence type="ECO:0000256" key="4">
    <source>
        <dbReference type="ARBA" id="ARBA00014657"/>
    </source>
</evidence>
<keyword evidence="10 11" id="KW-0012">Acyltransferase</keyword>
<evidence type="ECO:0000313" key="16">
    <source>
        <dbReference type="Proteomes" id="UP000316798"/>
    </source>
</evidence>
<comment type="function">
    <text evidence="11">Involved in the type II fatty acid elongation cycle. Catalyzes the elongation of a wide range of acyl-ACP by the addition of two carbons from malonyl-ACP to an acyl acceptor. Can efficiently catalyze the conversion of palmitoleoyl-ACP (cis-hexadec-9-enoyl-ACP) to cis-vaccenoyl-ACP (cis-octadec-11-enoyl-ACP), an essential step in the thermal regulation of fatty acid composition.</text>
</comment>
<proteinExistence type="inferred from homology"/>
<protein>
    <recommendedName>
        <fullName evidence="4 11">3-oxoacyl-[acyl-carrier-protein] synthase 2</fullName>
        <ecNumber evidence="3 11">2.3.1.179</ecNumber>
    </recommendedName>
</protein>
<dbReference type="NCBIfam" id="NF005589">
    <property type="entry name" value="PRK07314.1"/>
    <property type="match status" value="1"/>
</dbReference>